<dbReference type="Pfam" id="PF00682">
    <property type="entry name" value="HMGL-like"/>
    <property type="match status" value="1"/>
</dbReference>
<sequence>MLSSFGTAARFSGASRRLAQCPLFHSAKRRAYATADSQTVRIVEVGPRDGLQNEKGIIPLDLKVQLIDRLGRAGMKVIEAGSFVSPKWVPQMADTPSVLQRISHPPGVRYPVLVPNRRGLDDLLALLEQHPKASLVDEVAVFTGATDAFTRANTNVTVAESLAKLEPVVLAAKERGMRVRGYVSVVVRCPYSGAVDPKGVRDVTKALIDMGCYEVSLGDTVGMATPPQVREMLDEVTKSVDVDLLAFHDTYGTAVANVFAALEAGVRVFDSSVGGLGGCPYSPGATGNVATEDLVYALTTRSSGPSDIDLSELEAINLNELVDIAAWISSELGRPLTSRAGRAILARRARMEVKAKL</sequence>
<organism evidence="8 9">
    <name type="scientific">Fistulina hepatica ATCC 64428</name>
    <dbReference type="NCBI Taxonomy" id="1128425"/>
    <lineage>
        <taxon>Eukaryota</taxon>
        <taxon>Fungi</taxon>
        <taxon>Dikarya</taxon>
        <taxon>Basidiomycota</taxon>
        <taxon>Agaricomycotina</taxon>
        <taxon>Agaricomycetes</taxon>
        <taxon>Agaricomycetidae</taxon>
        <taxon>Agaricales</taxon>
        <taxon>Fistulinaceae</taxon>
        <taxon>Fistulina</taxon>
    </lineage>
</organism>
<comment type="catalytic activity">
    <reaction evidence="6">
        <text>(3S)-3-hydroxy-3-methylglutaryl-CoA = acetoacetate + acetyl-CoA</text>
        <dbReference type="Rhea" id="RHEA:24404"/>
        <dbReference type="ChEBI" id="CHEBI:13705"/>
        <dbReference type="ChEBI" id="CHEBI:43074"/>
        <dbReference type="ChEBI" id="CHEBI:57288"/>
        <dbReference type="EC" id="4.1.3.4"/>
    </reaction>
</comment>
<dbReference type="FunFam" id="3.20.20.70:FF:000201">
    <property type="entry name" value="Hydroxymethylglutaryl-CoA lyase"/>
    <property type="match status" value="1"/>
</dbReference>
<keyword evidence="5" id="KW-0456">Lyase</keyword>
<evidence type="ECO:0000313" key="9">
    <source>
        <dbReference type="Proteomes" id="UP000054144"/>
    </source>
</evidence>
<comment type="pathway">
    <text evidence="1">Metabolic intermediate metabolism; (S)-3-hydroxy-3-methylglutaryl-CoA degradation; acetoacetate from (S)-3-hydroxy-3-methylglutaryl-CoA: step 1/1.</text>
</comment>
<keyword evidence="9" id="KW-1185">Reference proteome</keyword>
<evidence type="ECO:0000256" key="5">
    <source>
        <dbReference type="ARBA" id="ARBA00023239"/>
    </source>
</evidence>
<evidence type="ECO:0000256" key="2">
    <source>
        <dbReference type="ARBA" id="ARBA00009405"/>
    </source>
</evidence>
<dbReference type="EC" id="4.1.3.4" evidence="3"/>
<evidence type="ECO:0000256" key="4">
    <source>
        <dbReference type="ARBA" id="ARBA00022723"/>
    </source>
</evidence>
<dbReference type="OrthoDB" id="1905920at2759"/>
<proteinExistence type="inferred from homology"/>
<dbReference type="Proteomes" id="UP000054144">
    <property type="component" value="Unassembled WGS sequence"/>
</dbReference>
<feature type="domain" description="Pyruvate carboxyltransferase" evidence="7">
    <location>
        <begin position="40"/>
        <end position="314"/>
    </location>
</feature>
<dbReference type="PROSITE" id="PS50991">
    <property type="entry name" value="PYR_CT"/>
    <property type="match status" value="1"/>
</dbReference>
<dbReference type="InterPro" id="IPR013785">
    <property type="entry name" value="Aldolase_TIM"/>
</dbReference>
<dbReference type="CDD" id="cd07938">
    <property type="entry name" value="DRE_TIM_HMGL"/>
    <property type="match status" value="1"/>
</dbReference>
<keyword evidence="4" id="KW-0479">Metal-binding</keyword>
<dbReference type="SUPFAM" id="SSF51569">
    <property type="entry name" value="Aldolase"/>
    <property type="match status" value="1"/>
</dbReference>
<dbReference type="Gene3D" id="3.20.20.70">
    <property type="entry name" value="Aldolase class I"/>
    <property type="match status" value="1"/>
</dbReference>
<dbReference type="InterPro" id="IPR000891">
    <property type="entry name" value="PYR_CT"/>
</dbReference>
<reference evidence="8 9" key="1">
    <citation type="journal article" date="2015" name="Fungal Genet. Biol.">
        <title>Evolution of novel wood decay mechanisms in Agaricales revealed by the genome sequences of Fistulina hepatica and Cylindrobasidium torrendii.</title>
        <authorList>
            <person name="Floudas D."/>
            <person name="Held B.W."/>
            <person name="Riley R."/>
            <person name="Nagy L.G."/>
            <person name="Koehler G."/>
            <person name="Ransdell A.S."/>
            <person name="Younus H."/>
            <person name="Chow J."/>
            <person name="Chiniquy J."/>
            <person name="Lipzen A."/>
            <person name="Tritt A."/>
            <person name="Sun H."/>
            <person name="Haridas S."/>
            <person name="LaButti K."/>
            <person name="Ohm R.A."/>
            <person name="Kues U."/>
            <person name="Blanchette R.A."/>
            <person name="Grigoriev I.V."/>
            <person name="Minto R.E."/>
            <person name="Hibbett D.S."/>
        </authorList>
    </citation>
    <scope>NUCLEOTIDE SEQUENCE [LARGE SCALE GENOMIC DNA]</scope>
    <source>
        <strain evidence="8 9">ATCC 64428</strain>
    </source>
</reference>
<dbReference type="UniPathway" id="UPA00896">
    <property type="reaction ID" value="UER00863"/>
</dbReference>
<evidence type="ECO:0000259" key="7">
    <source>
        <dbReference type="PROSITE" id="PS50991"/>
    </source>
</evidence>
<dbReference type="AlphaFoldDB" id="A0A0D7AEE4"/>
<dbReference type="GO" id="GO:0046951">
    <property type="term" value="P:ketone body biosynthetic process"/>
    <property type="evidence" value="ECO:0007669"/>
    <property type="project" value="TreeGrafter"/>
</dbReference>
<dbReference type="PANTHER" id="PTHR42738">
    <property type="entry name" value="HYDROXYMETHYLGLUTARYL-COA LYASE"/>
    <property type="match status" value="1"/>
</dbReference>
<comment type="similarity">
    <text evidence="2">Belongs to the HMG-CoA lyase family.</text>
</comment>
<dbReference type="EMBL" id="KN881721">
    <property type="protein sequence ID" value="KIY49722.1"/>
    <property type="molecule type" value="Genomic_DNA"/>
</dbReference>
<name>A0A0D7AEE4_9AGAR</name>
<dbReference type="GO" id="GO:0006552">
    <property type="term" value="P:L-leucine catabolic process"/>
    <property type="evidence" value="ECO:0007669"/>
    <property type="project" value="TreeGrafter"/>
</dbReference>
<evidence type="ECO:0000256" key="6">
    <source>
        <dbReference type="ARBA" id="ARBA00049877"/>
    </source>
</evidence>
<evidence type="ECO:0000256" key="3">
    <source>
        <dbReference type="ARBA" id="ARBA00012910"/>
    </source>
</evidence>
<protein>
    <recommendedName>
        <fullName evidence="3">hydroxymethylglutaryl-CoA lyase</fullName>
        <ecNumber evidence="3">4.1.3.4</ecNumber>
    </recommendedName>
</protein>
<evidence type="ECO:0000256" key="1">
    <source>
        <dbReference type="ARBA" id="ARBA00005143"/>
    </source>
</evidence>
<dbReference type="NCBIfam" id="NF004283">
    <property type="entry name" value="PRK05692.1"/>
    <property type="match status" value="1"/>
</dbReference>
<gene>
    <name evidence="8" type="ORF">FISHEDRAFT_40817</name>
</gene>
<dbReference type="GO" id="GO:0046872">
    <property type="term" value="F:metal ion binding"/>
    <property type="evidence" value="ECO:0007669"/>
    <property type="project" value="UniProtKB-KW"/>
</dbReference>
<dbReference type="GO" id="GO:0004419">
    <property type="term" value="F:hydroxymethylglutaryl-CoA lyase activity"/>
    <property type="evidence" value="ECO:0007669"/>
    <property type="project" value="UniProtKB-EC"/>
</dbReference>
<dbReference type="PANTHER" id="PTHR42738:SF7">
    <property type="entry name" value="HYDROXYMETHYLGLUTARYL-COA LYASE"/>
    <property type="match status" value="1"/>
</dbReference>
<accession>A0A0D7AEE4</accession>
<evidence type="ECO:0000313" key="8">
    <source>
        <dbReference type="EMBL" id="KIY49722.1"/>
    </source>
</evidence>
<dbReference type="InterPro" id="IPR043594">
    <property type="entry name" value="HMGL"/>
</dbReference>